<keyword evidence="3 10" id="KW-0808">Transferase</keyword>
<keyword evidence="6" id="KW-0067">ATP-binding</keyword>
<evidence type="ECO:0000256" key="3">
    <source>
        <dbReference type="ARBA" id="ARBA00022679"/>
    </source>
</evidence>
<sequence>MGKLSDALDRHQSERAVKTLMFRPETDHGLGTVMQKEFDPKLVVLTAPESMDAENFKVLKGQIFFPKDGIRPRTILVTSAFPGEGKSFIAANLAASIAQGMNEYALLVDCDFRRPRIHKILGYSNKEGLSDYLTGKKPLHELLIKTKIEKLSLLTSGTSPSKPSELLSSNMMKELFQEFKERYDDRYVIVDTAPSHVISEVNILAKYVDGVIFVVMAGKSPREVIQKSIEAIGKEKVLGIIFNGYEKAYKPYDRYYRNYYKKD</sequence>
<dbReference type="GO" id="GO:0005524">
    <property type="term" value="F:ATP binding"/>
    <property type="evidence" value="ECO:0007669"/>
    <property type="project" value="UniProtKB-KW"/>
</dbReference>
<dbReference type="GO" id="GO:0004715">
    <property type="term" value="F:non-membrane spanning protein tyrosine kinase activity"/>
    <property type="evidence" value="ECO:0007669"/>
    <property type="project" value="UniProtKB-EC"/>
</dbReference>
<protein>
    <recommendedName>
        <fullName evidence="2">non-specific protein-tyrosine kinase</fullName>
        <ecNumber evidence="2">2.7.10.2</ecNumber>
    </recommendedName>
</protein>
<evidence type="ECO:0000256" key="6">
    <source>
        <dbReference type="ARBA" id="ARBA00022840"/>
    </source>
</evidence>
<dbReference type="Gene3D" id="3.40.50.300">
    <property type="entry name" value="P-loop containing nucleotide triphosphate hydrolases"/>
    <property type="match status" value="1"/>
</dbReference>
<dbReference type="SUPFAM" id="SSF52540">
    <property type="entry name" value="P-loop containing nucleoside triphosphate hydrolases"/>
    <property type="match status" value="1"/>
</dbReference>
<dbReference type="PANTHER" id="PTHR32309">
    <property type="entry name" value="TYROSINE-PROTEIN KINASE"/>
    <property type="match status" value="1"/>
</dbReference>
<accession>A0A445MZQ4</accession>
<evidence type="ECO:0000256" key="7">
    <source>
        <dbReference type="ARBA" id="ARBA00023137"/>
    </source>
</evidence>
<reference evidence="10" key="1">
    <citation type="submission" date="2018-01" db="EMBL/GenBank/DDBJ databases">
        <authorList>
            <person name="Regsiter A."/>
            <person name="William W."/>
        </authorList>
    </citation>
    <scope>NUCLEOTIDE SEQUENCE</scope>
    <source>
        <strain evidence="10">TRIP AH-1</strain>
    </source>
</reference>
<dbReference type="EMBL" id="OJIN01000182">
    <property type="protein sequence ID" value="SPD74974.1"/>
    <property type="molecule type" value="Genomic_DNA"/>
</dbReference>
<keyword evidence="7 10" id="KW-0829">Tyrosine-protein kinase</keyword>
<evidence type="ECO:0000256" key="4">
    <source>
        <dbReference type="ARBA" id="ARBA00022741"/>
    </source>
</evidence>
<organism evidence="10">
    <name type="scientific">uncultured Desulfobacterium sp</name>
    <dbReference type="NCBI Taxonomy" id="201089"/>
    <lineage>
        <taxon>Bacteria</taxon>
        <taxon>Pseudomonadati</taxon>
        <taxon>Thermodesulfobacteriota</taxon>
        <taxon>Desulfobacteria</taxon>
        <taxon>Desulfobacterales</taxon>
        <taxon>Desulfobacteriaceae</taxon>
        <taxon>Desulfobacterium</taxon>
        <taxon>environmental samples</taxon>
    </lineage>
</organism>
<name>A0A445MZQ4_9BACT</name>
<evidence type="ECO:0000256" key="8">
    <source>
        <dbReference type="ARBA" id="ARBA00051245"/>
    </source>
</evidence>
<dbReference type="InterPro" id="IPR005702">
    <property type="entry name" value="Wzc-like_C"/>
</dbReference>
<proteinExistence type="inferred from homology"/>
<dbReference type="CDD" id="cd05387">
    <property type="entry name" value="BY-kinase"/>
    <property type="match status" value="1"/>
</dbReference>
<comment type="similarity">
    <text evidence="1">Belongs to the CpsD/CapB family.</text>
</comment>
<gene>
    <name evidence="10" type="ORF">PITCH_A400009</name>
</gene>
<comment type="catalytic activity">
    <reaction evidence="8">
        <text>L-tyrosyl-[protein] + ATP = O-phospho-L-tyrosyl-[protein] + ADP + H(+)</text>
        <dbReference type="Rhea" id="RHEA:10596"/>
        <dbReference type="Rhea" id="RHEA-COMP:10136"/>
        <dbReference type="Rhea" id="RHEA-COMP:20101"/>
        <dbReference type="ChEBI" id="CHEBI:15378"/>
        <dbReference type="ChEBI" id="CHEBI:30616"/>
        <dbReference type="ChEBI" id="CHEBI:46858"/>
        <dbReference type="ChEBI" id="CHEBI:61978"/>
        <dbReference type="ChEBI" id="CHEBI:456216"/>
        <dbReference type="EC" id="2.7.10.2"/>
    </reaction>
</comment>
<dbReference type="PANTHER" id="PTHR32309:SF13">
    <property type="entry name" value="FERRIC ENTEROBACTIN TRANSPORT PROTEIN FEPE"/>
    <property type="match status" value="1"/>
</dbReference>
<evidence type="ECO:0000256" key="2">
    <source>
        <dbReference type="ARBA" id="ARBA00011903"/>
    </source>
</evidence>
<evidence type="ECO:0000259" key="9">
    <source>
        <dbReference type="Pfam" id="PF13614"/>
    </source>
</evidence>
<dbReference type="NCBIfam" id="TIGR01007">
    <property type="entry name" value="eps_fam"/>
    <property type="match status" value="1"/>
</dbReference>
<evidence type="ECO:0000256" key="1">
    <source>
        <dbReference type="ARBA" id="ARBA00007316"/>
    </source>
</evidence>
<dbReference type="AlphaFoldDB" id="A0A445MZQ4"/>
<evidence type="ECO:0000256" key="5">
    <source>
        <dbReference type="ARBA" id="ARBA00022777"/>
    </source>
</evidence>
<dbReference type="InterPro" id="IPR050445">
    <property type="entry name" value="Bact_polysacc_biosynth/exp"/>
</dbReference>
<keyword evidence="5 10" id="KW-0418">Kinase</keyword>
<dbReference type="EC" id="2.7.10.2" evidence="2"/>
<keyword evidence="4" id="KW-0547">Nucleotide-binding</keyword>
<dbReference type="InterPro" id="IPR025669">
    <property type="entry name" value="AAA_dom"/>
</dbReference>
<dbReference type="GO" id="GO:0005886">
    <property type="term" value="C:plasma membrane"/>
    <property type="evidence" value="ECO:0007669"/>
    <property type="project" value="TreeGrafter"/>
</dbReference>
<evidence type="ECO:0000313" key="10">
    <source>
        <dbReference type="EMBL" id="SPD74974.1"/>
    </source>
</evidence>
<dbReference type="Pfam" id="PF13614">
    <property type="entry name" value="AAA_31"/>
    <property type="match status" value="1"/>
</dbReference>
<feature type="domain" description="AAA" evidence="9">
    <location>
        <begin position="74"/>
        <end position="216"/>
    </location>
</feature>
<dbReference type="InterPro" id="IPR027417">
    <property type="entry name" value="P-loop_NTPase"/>
</dbReference>